<reference evidence="2" key="2">
    <citation type="submission" date="2011-02" db="EMBL/GenBank/DDBJ databases">
        <authorList>
            <person name="MacLean D."/>
        </authorList>
    </citation>
    <scope>NUCLEOTIDE SEQUENCE</scope>
</reference>
<proteinExistence type="predicted"/>
<gene>
    <name evidence="2" type="primary">AlNc14C36G3189</name>
    <name evidence="2" type="ORF">ALNC14_036640</name>
</gene>
<sequence length="104" mass="12037">MERTQIFGLYRRILRLARRYPSIKRDAIINDIRMEFRESRDITTAAIIDHKIASANAGIKELLMYANLNPVDPNWTVEIGRPSEKPADMDRDVKIKAKRVGVKN</sequence>
<dbReference type="CDD" id="cd20251">
    <property type="entry name" value="Complex1_LYR_SF"/>
    <property type="match status" value="1"/>
</dbReference>
<protein>
    <submittedName>
        <fullName evidence="2">Uncharacterized protein AlNc14C36G3189</fullName>
    </submittedName>
</protein>
<dbReference type="AlphaFoldDB" id="F0W8R3"/>
<reference evidence="2" key="1">
    <citation type="journal article" date="2011" name="PLoS Biol.">
        <title>Gene gain and loss during evolution of obligate parasitism in the white rust pathogen of Arabidopsis thaliana.</title>
        <authorList>
            <person name="Kemen E."/>
            <person name="Gardiner A."/>
            <person name="Schultz-Larsen T."/>
            <person name="Kemen A.C."/>
            <person name="Balmuth A.L."/>
            <person name="Robert-Seilaniantz A."/>
            <person name="Bailey K."/>
            <person name="Holub E."/>
            <person name="Studholme D.J."/>
            <person name="Maclean D."/>
            <person name="Jones J.D."/>
        </authorList>
    </citation>
    <scope>NUCLEOTIDE SEQUENCE</scope>
</reference>
<accession>F0W8R3</accession>
<name>F0W8R3_9STRA</name>
<dbReference type="InterPro" id="IPR008011">
    <property type="entry name" value="Complex1_LYR_dom"/>
</dbReference>
<dbReference type="Pfam" id="PF05347">
    <property type="entry name" value="Complex1_LYR"/>
    <property type="match status" value="1"/>
</dbReference>
<evidence type="ECO:0000259" key="1">
    <source>
        <dbReference type="Pfam" id="PF05347"/>
    </source>
</evidence>
<evidence type="ECO:0000313" key="2">
    <source>
        <dbReference type="EMBL" id="CCA17521.1"/>
    </source>
</evidence>
<organism evidence="2">
    <name type="scientific">Albugo laibachii Nc14</name>
    <dbReference type="NCBI Taxonomy" id="890382"/>
    <lineage>
        <taxon>Eukaryota</taxon>
        <taxon>Sar</taxon>
        <taxon>Stramenopiles</taxon>
        <taxon>Oomycota</taxon>
        <taxon>Peronosporomycetes</taxon>
        <taxon>Albuginales</taxon>
        <taxon>Albuginaceae</taxon>
        <taxon>Albugo</taxon>
    </lineage>
</organism>
<feature type="domain" description="Complex 1 LYR protein" evidence="1">
    <location>
        <begin position="5"/>
        <end position="57"/>
    </location>
</feature>
<dbReference type="EMBL" id="FR824081">
    <property type="protein sequence ID" value="CCA17521.1"/>
    <property type="molecule type" value="Genomic_DNA"/>
</dbReference>
<dbReference type="HOGENOM" id="CLU_2228473_0_0_1"/>